<proteinExistence type="predicted"/>
<name>A0A0D8JAS4_9BACT</name>
<gene>
    <name evidence="2" type="ORF">LH29_10970</name>
</gene>
<evidence type="ECO:0000313" key="2">
    <source>
        <dbReference type="EMBL" id="KJF43626.1"/>
    </source>
</evidence>
<organism evidence="2 3">
    <name type="scientific">Draconibacterium sediminis</name>
    <dbReference type="NCBI Taxonomy" id="1544798"/>
    <lineage>
        <taxon>Bacteria</taxon>
        <taxon>Pseudomonadati</taxon>
        <taxon>Bacteroidota</taxon>
        <taxon>Bacteroidia</taxon>
        <taxon>Marinilabiliales</taxon>
        <taxon>Prolixibacteraceae</taxon>
        <taxon>Draconibacterium</taxon>
    </lineage>
</organism>
<evidence type="ECO:0000256" key="1">
    <source>
        <dbReference type="SAM" id="Phobius"/>
    </source>
</evidence>
<feature type="transmembrane region" description="Helical" evidence="1">
    <location>
        <begin position="128"/>
        <end position="146"/>
    </location>
</feature>
<dbReference type="Proteomes" id="UP000032544">
    <property type="component" value="Unassembled WGS sequence"/>
</dbReference>
<keyword evidence="1" id="KW-0472">Membrane</keyword>
<dbReference type="EMBL" id="JRHC01000002">
    <property type="protein sequence ID" value="KJF43626.1"/>
    <property type="molecule type" value="Genomic_DNA"/>
</dbReference>
<keyword evidence="1" id="KW-1133">Transmembrane helix</keyword>
<keyword evidence="3" id="KW-1185">Reference proteome</keyword>
<sequence length="147" mass="16651">MNKTIPKYEAVIDFDQTKVKEAVNKFIELNQNSDFHVKSRNDHAGIYVLSLLKNNFWNGCSEGNITISVQEYEKTKVKLVVDIDNTGMNDPENYNDLVEAQSQLLHALFNILSGNLEQKIVVIPMGKGCLGMFLVLIIGIGTLYYFF</sequence>
<reference evidence="2 3" key="1">
    <citation type="submission" date="2014-09" db="EMBL/GenBank/DDBJ databases">
        <title>Draft Genome Sequence of Draconibacterium sp. JN14CK-3.</title>
        <authorList>
            <person name="Dong C."/>
            <person name="Lai Q."/>
            <person name="Shao Z."/>
        </authorList>
    </citation>
    <scope>NUCLEOTIDE SEQUENCE [LARGE SCALE GENOMIC DNA]</scope>
    <source>
        <strain evidence="2 3">JN14CK-3</strain>
    </source>
</reference>
<protein>
    <submittedName>
        <fullName evidence="2">Uncharacterized protein</fullName>
    </submittedName>
</protein>
<accession>A0A0D8JAS4</accession>
<dbReference type="AlphaFoldDB" id="A0A0D8JAS4"/>
<keyword evidence="1" id="KW-0812">Transmembrane</keyword>
<evidence type="ECO:0000313" key="3">
    <source>
        <dbReference type="Proteomes" id="UP000032544"/>
    </source>
</evidence>
<comment type="caution">
    <text evidence="2">The sequence shown here is derived from an EMBL/GenBank/DDBJ whole genome shotgun (WGS) entry which is preliminary data.</text>
</comment>
<dbReference type="RefSeq" id="WP_045029376.1">
    <property type="nucleotide sequence ID" value="NZ_JRHC01000002.1"/>
</dbReference>